<dbReference type="Gene3D" id="1.10.12.10">
    <property type="entry name" value="Lyase 2-enoyl-coa Hydratase, Chain A, domain 2"/>
    <property type="match status" value="1"/>
</dbReference>
<comment type="similarity">
    <text evidence="1">Belongs to the enoyl-CoA hydratase/isomerase family.</text>
</comment>
<dbReference type="SUPFAM" id="SSF52096">
    <property type="entry name" value="ClpP/crotonase"/>
    <property type="match status" value="1"/>
</dbReference>
<dbReference type="RefSeq" id="WP_015442391.1">
    <property type="nucleotide sequence ID" value="NC_020520.1"/>
</dbReference>
<proteinExistence type="inferred from homology"/>
<evidence type="ECO:0000313" key="2">
    <source>
        <dbReference type="EMBL" id="BAN03144.1"/>
    </source>
</evidence>
<evidence type="ECO:0000313" key="3">
    <source>
        <dbReference type="Proteomes" id="UP000011863"/>
    </source>
</evidence>
<evidence type="ECO:0000256" key="1">
    <source>
        <dbReference type="ARBA" id="ARBA00005254"/>
    </source>
</evidence>
<dbReference type="GO" id="GO:0004300">
    <property type="term" value="F:enoyl-CoA hydratase activity"/>
    <property type="evidence" value="ECO:0007669"/>
    <property type="project" value="UniProtKB-EC"/>
</dbReference>
<dbReference type="PANTHER" id="PTHR43684:SF4">
    <property type="entry name" value="ENOYL-COA HYDRATASE_ISOMERASE FAMILY PROTEIN (AFU_ORTHOLOGUE AFUA_1G01890)"/>
    <property type="match status" value="1"/>
</dbReference>
<keyword evidence="3" id="KW-1185">Reference proteome</keyword>
<protein>
    <submittedName>
        <fullName evidence="2">Putative enoyl-CoA hydratase</fullName>
        <ecNumber evidence="2">4.2.1.17</ecNumber>
    </submittedName>
</protein>
<organism evidence="2 3">
    <name type="scientific">Ilumatobacter coccineus (strain NBRC 103263 / KCTC 29153 / YM16-304)</name>
    <dbReference type="NCBI Taxonomy" id="1313172"/>
    <lineage>
        <taxon>Bacteria</taxon>
        <taxon>Bacillati</taxon>
        <taxon>Actinomycetota</taxon>
        <taxon>Acidimicrobiia</taxon>
        <taxon>Acidimicrobiales</taxon>
        <taxon>Ilumatobacteraceae</taxon>
        <taxon>Ilumatobacter</taxon>
    </lineage>
</organism>
<accession>A0A6C7E5W6</accession>
<dbReference type="InterPro" id="IPR014748">
    <property type="entry name" value="Enoyl-CoA_hydra_C"/>
</dbReference>
<dbReference type="CDD" id="cd06558">
    <property type="entry name" value="crotonase-like"/>
    <property type="match status" value="1"/>
</dbReference>
<sequence>MKYSEILFDVADHIATITLNRPDRMNAFTGTMMREVIDAFDQTDADDDVRAVIVTGAGRAFCAGADLGAGGSTFAKGGSDVQTDIGVPRDGGGLTSLRIYNSKKPVIGAINGASVGVGVTMTLPMDIRLASEHAKFGFVFGRRGIVPEACSSWFLPRVVGISQAVEWCYSGRVFPAQEALDGGLVRSLHAADDLIPAARVIAADIAENSAPVSVALTRQLMWRMLGADHPMEAHKADSRGILERGRSADAKEGVESFLEKRAANYTNRVSDELPDLFPEWVDPEFS</sequence>
<dbReference type="OrthoDB" id="9777711at2"/>
<dbReference type="KEGG" id="aym:YM304_28300"/>
<dbReference type="Gene3D" id="3.90.226.10">
    <property type="entry name" value="2-enoyl-CoA Hydratase, Chain A, domain 1"/>
    <property type="match status" value="1"/>
</dbReference>
<name>A0A6C7E5W6_ILUCY</name>
<dbReference type="EMBL" id="AP012057">
    <property type="protein sequence ID" value="BAN03144.1"/>
    <property type="molecule type" value="Genomic_DNA"/>
</dbReference>
<dbReference type="InterPro" id="IPR051053">
    <property type="entry name" value="ECH/Chromodomain_protein"/>
</dbReference>
<dbReference type="InterPro" id="IPR029045">
    <property type="entry name" value="ClpP/crotonase-like_dom_sf"/>
</dbReference>
<dbReference type="EC" id="4.2.1.17" evidence="2"/>
<keyword evidence="2" id="KW-0456">Lyase</keyword>
<dbReference type="InterPro" id="IPR001753">
    <property type="entry name" value="Enoyl-CoA_hydra/iso"/>
</dbReference>
<dbReference type="Proteomes" id="UP000011863">
    <property type="component" value="Chromosome"/>
</dbReference>
<dbReference type="Pfam" id="PF00378">
    <property type="entry name" value="ECH_1"/>
    <property type="match status" value="1"/>
</dbReference>
<dbReference type="NCBIfam" id="NF006109">
    <property type="entry name" value="PRK08260.1"/>
    <property type="match status" value="1"/>
</dbReference>
<dbReference type="AlphaFoldDB" id="A0A6C7E5W6"/>
<reference evidence="2 3" key="1">
    <citation type="journal article" date="2013" name="Int. J. Syst. Evol. Microbiol.">
        <title>Ilumatobacter nonamiense sp. nov. and Ilumatobacter coccineum sp. nov., isolated from seashore sand.</title>
        <authorList>
            <person name="Matsumoto A."/>
            <person name="Kasai H."/>
            <person name="Matsuo Y."/>
            <person name="Shizuri Y."/>
            <person name="Ichikawa N."/>
            <person name="Fujita N."/>
            <person name="Omura S."/>
            <person name="Takahashi Y."/>
        </authorList>
    </citation>
    <scope>NUCLEOTIDE SEQUENCE [LARGE SCALE GENOMIC DNA]</scope>
    <source>
        <strain evidence="3">NBRC 103263 / KCTC 29153 / YM16-304</strain>
    </source>
</reference>
<gene>
    <name evidence="2" type="ORF">YM304_28300</name>
</gene>
<dbReference type="PANTHER" id="PTHR43684">
    <property type="match status" value="1"/>
</dbReference>